<dbReference type="Proteomes" id="UP000515847">
    <property type="component" value="Chromosome"/>
</dbReference>
<gene>
    <name evidence="1" type="ORF">BR63_00325</name>
</gene>
<protein>
    <submittedName>
        <fullName evidence="1">Uncharacterized protein</fullName>
    </submittedName>
</protein>
<evidence type="ECO:0000313" key="1">
    <source>
        <dbReference type="EMBL" id="QNB44907.1"/>
    </source>
</evidence>
<dbReference type="AlphaFoldDB" id="A0A7G6DYK3"/>
<proteinExistence type="predicted"/>
<dbReference type="KEGG" id="tfr:BR63_00325"/>
<reference evidence="1 2" key="1">
    <citation type="journal article" date="2019" name="Front. Microbiol.">
        <title>Thermoanaerosceptrum fracticalcis gen. nov. sp. nov., a Novel Fumarate-Fermenting Microorganism From a Deep Fractured Carbonate Aquifer of the US Great Basin.</title>
        <authorList>
            <person name="Hamilton-Brehm S.D."/>
            <person name="Stewart L.E."/>
            <person name="Zavarin M."/>
            <person name="Caldwell M."/>
            <person name="Lawson P.A."/>
            <person name="Onstott T.C."/>
            <person name="Grzymski J."/>
            <person name="Neveux I."/>
            <person name="Lollar B.S."/>
            <person name="Russell C.E."/>
            <person name="Moser D.P."/>
        </authorList>
    </citation>
    <scope>NUCLEOTIDE SEQUENCE [LARGE SCALE GENOMIC DNA]</scope>
    <source>
        <strain evidence="1 2">DRI-13</strain>
    </source>
</reference>
<evidence type="ECO:0000313" key="2">
    <source>
        <dbReference type="Proteomes" id="UP000515847"/>
    </source>
</evidence>
<name>A0A7G6DYK3_THEFR</name>
<sequence>MGGFILPKEQKPSFTSDQIVSVTDIQRNWRKVVEPKLKEQPFLLMFSGSEPKASFLNYEKFEELWAKAQETTELELKMELLCRLLANSTGEKALIPLKDVLAKSTITADDLQEAPDAQLEDE</sequence>
<accession>A0A7G6DYK3</accession>
<dbReference type="EMBL" id="CP045798">
    <property type="protein sequence ID" value="QNB44907.1"/>
    <property type="molecule type" value="Genomic_DNA"/>
</dbReference>
<dbReference type="OrthoDB" id="2082936at2"/>
<organism evidence="1 2">
    <name type="scientific">Thermanaerosceptrum fracticalcis</name>
    <dbReference type="NCBI Taxonomy" id="1712410"/>
    <lineage>
        <taxon>Bacteria</taxon>
        <taxon>Bacillati</taxon>
        <taxon>Bacillota</taxon>
        <taxon>Clostridia</taxon>
        <taxon>Eubacteriales</taxon>
        <taxon>Peptococcaceae</taxon>
        <taxon>Thermanaerosceptrum</taxon>
    </lineage>
</organism>
<keyword evidence="2" id="KW-1185">Reference proteome</keyword>